<dbReference type="Proteomes" id="UP000245609">
    <property type="component" value="Unassembled WGS sequence"/>
</dbReference>
<organism evidence="3 4">
    <name type="scientific">Smittium megazygosporum</name>
    <dbReference type="NCBI Taxonomy" id="133381"/>
    <lineage>
        <taxon>Eukaryota</taxon>
        <taxon>Fungi</taxon>
        <taxon>Fungi incertae sedis</taxon>
        <taxon>Zoopagomycota</taxon>
        <taxon>Kickxellomycotina</taxon>
        <taxon>Harpellomycetes</taxon>
        <taxon>Harpellales</taxon>
        <taxon>Legeriomycetaceae</taxon>
        <taxon>Smittium</taxon>
    </lineage>
</organism>
<keyword evidence="2" id="KW-0472">Membrane</keyword>
<reference evidence="3 4" key="1">
    <citation type="journal article" date="2018" name="MBio">
        <title>Comparative Genomics Reveals the Core Gene Toolbox for the Fungus-Insect Symbiosis.</title>
        <authorList>
            <person name="Wang Y."/>
            <person name="Stata M."/>
            <person name="Wang W."/>
            <person name="Stajich J.E."/>
            <person name="White M.M."/>
            <person name="Moncalvo J.M."/>
        </authorList>
    </citation>
    <scope>NUCLEOTIDE SEQUENCE [LARGE SCALE GENOMIC DNA]</scope>
    <source>
        <strain evidence="3 4">SC-DP-2</strain>
    </source>
</reference>
<evidence type="ECO:0000313" key="4">
    <source>
        <dbReference type="Proteomes" id="UP000245609"/>
    </source>
</evidence>
<dbReference type="InterPro" id="IPR029058">
    <property type="entry name" value="AB_hydrolase_fold"/>
</dbReference>
<dbReference type="Pfam" id="PF02450">
    <property type="entry name" value="LCAT"/>
    <property type="match status" value="1"/>
</dbReference>
<feature type="compositionally biased region" description="Basic residues" evidence="1">
    <location>
        <begin position="41"/>
        <end position="65"/>
    </location>
</feature>
<feature type="transmembrane region" description="Helical" evidence="2">
    <location>
        <begin position="125"/>
        <end position="145"/>
    </location>
</feature>
<dbReference type="STRING" id="133381.A0A2T9Y5G8"/>
<evidence type="ECO:0000256" key="1">
    <source>
        <dbReference type="SAM" id="MobiDB-lite"/>
    </source>
</evidence>
<proteinExistence type="predicted"/>
<protein>
    <recommendedName>
        <fullName evidence="5">Phospholipid:diacylglycerol acyltransferase</fullName>
    </recommendedName>
</protein>
<dbReference type="SUPFAM" id="SSF53474">
    <property type="entry name" value="alpha/beta-Hydrolases"/>
    <property type="match status" value="1"/>
</dbReference>
<dbReference type="OrthoDB" id="190846at2759"/>
<dbReference type="GO" id="GO:0006629">
    <property type="term" value="P:lipid metabolic process"/>
    <property type="evidence" value="ECO:0007669"/>
    <property type="project" value="InterPro"/>
</dbReference>
<feature type="compositionally biased region" description="Polar residues" evidence="1">
    <location>
        <begin position="8"/>
        <end position="25"/>
    </location>
</feature>
<comment type="caution">
    <text evidence="3">The sequence shown here is derived from an EMBL/GenBank/DDBJ whole genome shotgun (WGS) entry which is preliminary data.</text>
</comment>
<dbReference type="AlphaFoldDB" id="A0A2T9Y5G8"/>
<dbReference type="EMBL" id="MBFS01003274">
    <property type="protein sequence ID" value="PVU87573.1"/>
    <property type="molecule type" value="Genomic_DNA"/>
</dbReference>
<name>A0A2T9Y5G8_9FUNG</name>
<evidence type="ECO:0000256" key="2">
    <source>
        <dbReference type="SAM" id="Phobius"/>
    </source>
</evidence>
<dbReference type="InterPro" id="IPR003386">
    <property type="entry name" value="LACT/PDAT_acylTrfase"/>
</dbReference>
<evidence type="ECO:0008006" key="5">
    <source>
        <dbReference type="Google" id="ProtNLM"/>
    </source>
</evidence>
<keyword evidence="2" id="KW-1133">Transmembrane helix</keyword>
<sequence length="710" mass="80620">MKRRDSHSNSNENNMSQQKKTSFEQSKAAVTIINDTEKNQSKKMHKTLNRRKKSKNEKRVSQKPKKHITVDISAELANKLSLSYVIKKIQRTVVRLFAIKSSEEVFTDSALQSKLSGKESSPKRINTFLVLGILIGIVISSFFLAKSNISETKLEPLKAFLYQKMDDFDFSHPFQEGVPIESYLKRFTSFSNLKSGDGDVPPGLFEPAKTIKNEEKLHPEYNVVMIPGIVTSGLESWSTTMFKALLLDKSCWYQNMLLDEDTGLDPPGAHIRATLGLEAADYFMTGYWVWAKVIDNLSEIGYDNSKMYMASYDWRLSIADLETRDRYFTQMKAHIELKKAISGKKVVVISHSMGSVVFSYFINWVQSPKHGNGGPSWIENHVETWVNTAGALLGVSKSLVGLISGESSEVIQPVAKDAMNKYMSLEDRVRLFRTWGSTSSLIPKGGNLIWGDSESAPDDPVSENQPERITNGIFFRLFNQTSGELLRNFTVEETIEFLKESGGQKYVNQFEKNYHIGFFKEQKEFDEHRSDHKTFSNPLTFQLPNAPSMKIYNLYGVGNPTERGYSVRFNGESDEVVNKTTTDSDMDSKPEVRYIVNTEISDSNNTIHLGVKNSYGDGTVNLVSLGLMGAKFWKTKMFNPYNLTVVTREYIRSKKPFYYGLFDDPEPTDHIGILGNHDFLKLVLRVVSGNHTLEDRYYSQIQEIGTKIKF</sequence>
<keyword evidence="4" id="KW-1185">Reference proteome</keyword>
<feature type="region of interest" description="Disordered" evidence="1">
    <location>
        <begin position="1"/>
        <end position="65"/>
    </location>
</feature>
<keyword evidence="2" id="KW-0812">Transmembrane</keyword>
<evidence type="ECO:0000313" key="3">
    <source>
        <dbReference type="EMBL" id="PVU87573.1"/>
    </source>
</evidence>
<dbReference type="Gene3D" id="3.40.50.1820">
    <property type="entry name" value="alpha/beta hydrolase"/>
    <property type="match status" value="1"/>
</dbReference>
<dbReference type="GO" id="GO:0008374">
    <property type="term" value="F:O-acyltransferase activity"/>
    <property type="evidence" value="ECO:0007669"/>
    <property type="project" value="InterPro"/>
</dbReference>
<gene>
    <name evidence="3" type="ORF">BB560_006471</name>
</gene>
<dbReference type="PANTHER" id="PTHR11440">
    <property type="entry name" value="LECITHIN-CHOLESTEROL ACYLTRANSFERASE-RELATED"/>
    <property type="match status" value="1"/>
</dbReference>
<accession>A0A2T9Y5G8</accession>